<organism evidence="8 9">
    <name type="scientific">Ferrimicrobium acidiphilum DSM 19497</name>
    <dbReference type="NCBI Taxonomy" id="1121877"/>
    <lineage>
        <taxon>Bacteria</taxon>
        <taxon>Bacillati</taxon>
        <taxon>Actinomycetota</taxon>
        <taxon>Acidimicrobiia</taxon>
        <taxon>Acidimicrobiales</taxon>
        <taxon>Acidimicrobiaceae</taxon>
        <taxon>Ferrimicrobium</taxon>
    </lineage>
</organism>
<name>A0A0D8FV06_9ACTN</name>
<dbReference type="InterPro" id="IPR010290">
    <property type="entry name" value="TM_effector"/>
</dbReference>
<evidence type="ECO:0000256" key="5">
    <source>
        <dbReference type="ARBA" id="ARBA00022989"/>
    </source>
</evidence>
<dbReference type="CDD" id="cd06173">
    <property type="entry name" value="MFS_MefA_like"/>
    <property type="match status" value="1"/>
</dbReference>
<keyword evidence="3" id="KW-1003">Cell membrane</keyword>
<keyword evidence="5 7" id="KW-1133">Transmembrane helix</keyword>
<dbReference type="eggNOG" id="COG2814">
    <property type="taxonomic scope" value="Bacteria"/>
</dbReference>
<feature type="transmembrane region" description="Helical" evidence="7">
    <location>
        <begin position="89"/>
        <end position="109"/>
    </location>
</feature>
<dbReference type="SUPFAM" id="SSF103473">
    <property type="entry name" value="MFS general substrate transporter"/>
    <property type="match status" value="1"/>
</dbReference>
<evidence type="ECO:0000256" key="2">
    <source>
        <dbReference type="ARBA" id="ARBA00022448"/>
    </source>
</evidence>
<evidence type="ECO:0000256" key="1">
    <source>
        <dbReference type="ARBA" id="ARBA00004651"/>
    </source>
</evidence>
<feature type="transmembrane region" description="Helical" evidence="7">
    <location>
        <begin position="182"/>
        <end position="201"/>
    </location>
</feature>
<dbReference type="Gene3D" id="1.20.1250.20">
    <property type="entry name" value="MFS general substrate transporter like domains"/>
    <property type="match status" value="1"/>
</dbReference>
<dbReference type="Pfam" id="PF05977">
    <property type="entry name" value="MFS_3"/>
    <property type="match status" value="1"/>
</dbReference>
<dbReference type="OrthoDB" id="9775268at2"/>
<keyword evidence="9" id="KW-1185">Reference proteome</keyword>
<evidence type="ECO:0000313" key="8">
    <source>
        <dbReference type="EMBL" id="KJE77128.1"/>
    </source>
</evidence>
<feature type="transmembrane region" description="Helical" evidence="7">
    <location>
        <begin position="360"/>
        <end position="382"/>
    </location>
</feature>
<sequence>MSTSAKSPGSFRSAMSVFAIVPFRKVWFGALSGNSGRFAVILVAGWEAYRLGGDSAIWPSLVSFFLLTPTMVFGLIAGTYADRMNRAKVAAVGQTINAAVCFAAGIFAFTHSMSLGIVLATAAVVGIGNSIQGPAWQTLIPNLVGQDKIVDGALATRIAQQGSELIGPAIGTLVLTTMGPGWTFMLCSAFYLGGMLLLLSVRGHARPIVDKNTFAKRTPVRRQVVEGLSYVKNTSPIGLLFVWVTCHCSLTMATFGILPTIASVNFHGSAGVYGVLLTTFGLGSVLGPLVLLLFRRLPPGWVLWATGILSGAPLVVIGFTHSELLAGLMSMLAGAGQAVFMSMIYGSVMSCSANTMRGRVSSVQLSATTGAMGLASLGWGALVSVASAGLVLAVPGAVFVAICFGLIGRVGSVNRSVASQTEVIRVDNVRRSEAEGTDTDK</sequence>
<dbReference type="AlphaFoldDB" id="A0A0D8FV06"/>
<proteinExistence type="predicted"/>
<evidence type="ECO:0000256" key="7">
    <source>
        <dbReference type="SAM" id="Phobius"/>
    </source>
</evidence>
<keyword evidence="2" id="KW-0813">Transport</keyword>
<feature type="transmembrane region" description="Helical" evidence="7">
    <location>
        <begin position="325"/>
        <end position="348"/>
    </location>
</feature>
<feature type="transmembrane region" description="Helical" evidence="7">
    <location>
        <begin position="56"/>
        <end position="77"/>
    </location>
</feature>
<evidence type="ECO:0000256" key="3">
    <source>
        <dbReference type="ARBA" id="ARBA00022475"/>
    </source>
</evidence>
<evidence type="ECO:0000256" key="4">
    <source>
        <dbReference type="ARBA" id="ARBA00022692"/>
    </source>
</evidence>
<reference evidence="8 9" key="1">
    <citation type="submission" date="2015-01" db="EMBL/GenBank/DDBJ databases">
        <title>Draft genome of the acidophilic iron oxidizer Ferrimicrobium acidiphilum strain T23.</title>
        <authorList>
            <person name="Poehlein A."/>
            <person name="Eisen S."/>
            <person name="Schloemann M."/>
            <person name="Johnson B.D."/>
            <person name="Daniel R."/>
            <person name="Muehling M."/>
        </authorList>
    </citation>
    <scope>NUCLEOTIDE SEQUENCE [LARGE SCALE GENOMIC DNA]</scope>
    <source>
        <strain evidence="8 9">T23</strain>
    </source>
</reference>
<comment type="subcellular location">
    <subcellularLocation>
        <location evidence="1">Cell membrane</location>
        <topology evidence="1">Multi-pass membrane protein</topology>
    </subcellularLocation>
</comment>
<feature type="transmembrane region" description="Helical" evidence="7">
    <location>
        <begin position="237"/>
        <end position="258"/>
    </location>
</feature>
<dbReference type="GO" id="GO:0005886">
    <property type="term" value="C:plasma membrane"/>
    <property type="evidence" value="ECO:0007669"/>
    <property type="project" value="UniProtKB-SubCell"/>
</dbReference>
<dbReference type="Proteomes" id="UP000032336">
    <property type="component" value="Unassembled WGS sequence"/>
</dbReference>
<dbReference type="STRING" id="1121877.FEAC_10580"/>
<dbReference type="PANTHER" id="PTHR23513:SF6">
    <property type="entry name" value="MAJOR FACILITATOR SUPERFAMILY ASSOCIATED DOMAIN-CONTAINING PROTEIN"/>
    <property type="match status" value="1"/>
</dbReference>
<comment type="caution">
    <text evidence="8">The sequence shown here is derived from an EMBL/GenBank/DDBJ whole genome shotgun (WGS) entry which is preliminary data.</text>
</comment>
<feature type="transmembrane region" description="Helical" evidence="7">
    <location>
        <begin position="388"/>
        <end position="407"/>
    </location>
</feature>
<dbReference type="EMBL" id="JXUW01000007">
    <property type="protein sequence ID" value="KJE77128.1"/>
    <property type="molecule type" value="Genomic_DNA"/>
</dbReference>
<dbReference type="InterPro" id="IPR036259">
    <property type="entry name" value="MFS_trans_sf"/>
</dbReference>
<keyword evidence="6 7" id="KW-0472">Membrane</keyword>
<feature type="transmembrane region" description="Helical" evidence="7">
    <location>
        <begin position="270"/>
        <end position="294"/>
    </location>
</feature>
<accession>A0A0D8FV06</accession>
<feature type="transmembrane region" description="Helical" evidence="7">
    <location>
        <begin position="301"/>
        <end position="319"/>
    </location>
</feature>
<keyword evidence="4 7" id="KW-0812">Transmembrane</keyword>
<evidence type="ECO:0000256" key="6">
    <source>
        <dbReference type="ARBA" id="ARBA00023136"/>
    </source>
</evidence>
<gene>
    <name evidence="8" type="ORF">FEAC_10580</name>
</gene>
<evidence type="ECO:0000313" key="9">
    <source>
        <dbReference type="Proteomes" id="UP000032336"/>
    </source>
</evidence>
<protein>
    <submittedName>
        <fullName evidence="8">Enterobactin exporter EntS</fullName>
    </submittedName>
</protein>
<dbReference type="PANTHER" id="PTHR23513">
    <property type="entry name" value="INTEGRAL MEMBRANE EFFLUX PROTEIN-RELATED"/>
    <property type="match status" value="1"/>
</dbReference>